<dbReference type="PANTHER" id="PTHR23508">
    <property type="entry name" value="CARBOXYLIC ACID TRANSPORTER PROTEIN HOMOLOG"/>
    <property type="match status" value="1"/>
</dbReference>
<dbReference type="EMBL" id="JACOSL010000037">
    <property type="protein sequence ID" value="MBI1756590.1"/>
    <property type="molecule type" value="Genomic_DNA"/>
</dbReference>
<evidence type="ECO:0000256" key="5">
    <source>
        <dbReference type="SAM" id="Phobius"/>
    </source>
</evidence>
<dbReference type="InterPro" id="IPR036259">
    <property type="entry name" value="MFS_trans_sf"/>
</dbReference>
<evidence type="ECO:0000259" key="6">
    <source>
        <dbReference type="PROSITE" id="PS50850"/>
    </source>
</evidence>
<feature type="transmembrane region" description="Helical" evidence="5">
    <location>
        <begin position="159"/>
        <end position="178"/>
    </location>
</feature>
<dbReference type="Gene3D" id="1.20.1250.20">
    <property type="entry name" value="MFS general substrate transporter like domains"/>
    <property type="match status" value="2"/>
</dbReference>
<comment type="caution">
    <text evidence="7">The sequence shown here is derived from an EMBL/GenBank/DDBJ whole genome shotgun (WGS) entry which is preliminary data.</text>
</comment>
<feature type="transmembrane region" description="Helical" evidence="5">
    <location>
        <begin position="281"/>
        <end position="297"/>
    </location>
</feature>
<feature type="transmembrane region" description="Helical" evidence="5">
    <location>
        <begin position="340"/>
        <end position="364"/>
    </location>
</feature>
<feature type="transmembrane region" description="Helical" evidence="5">
    <location>
        <begin position="39"/>
        <end position="58"/>
    </location>
</feature>
<feature type="domain" description="Major facilitator superfamily (MFS) profile" evidence="6">
    <location>
        <begin position="1"/>
        <end position="394"/>
    </location>
</feature>
<name>A0A931LSD3_FIMGI</name>
<keyword evidence="4 5" id="KW-0472">Membrane</keyword>
<feature type="transmembrane region" description="Helical" evidence="5">
    <location>
        <begin position="250"/>
        <end position="269"/>
    </location>
</feature>
<dbReference type="InterPro" id="IPR020846">
    <property type="entry name" value="MFS_dom"/>
</dbReference>
<evidence type="ECO:0000313" key="7">
    <source>
        <dbReference type="EMBL" id="MBI1756590.1"/>
    </source>
</evidence>
<dbReference type="PANTHER" id="PTHR23508:SF10">
    <property type="entry name" value="CARBOXYLIC ACID TRANSPORTER PROTEIN HOMOLOG"/>
    <property type="match status" value="1"/>
</dbReference>
<reference evidence="7" key="1">
    <citation type="submission" date="2020-07" db="EMBL/GenBank/DDBJ databases">
        <title>Huge and variable diversity of episymbiotic CPR bacteria and DPANN archaea in groundwater ecosystems.</title>
        <authorList>
            <person name="He C.Y."/>
            <person name="Keren R."/>
            <person name="Whittaker M."/>
            <person name="Farag I.F."/>
            <person name="Doudna J."/>
            <person name="Cate J.H.D."/>
            <person name="Banfield J.F."/>
        </authorList>
    </citation>
    <scope>NUCLEOTIDE SEQUENCE</scope>
    <source>
        <strain evidence="7">NC_groundwater_17_Pr7_B-0.1um_64_12</strain>
    </source>
</reference>
<feature type="transmembrane region" description="Helical" evidence="5">
    <location>
        <begin position="70"/>
        <end position="89"/>
    </location>
</feature>
<protein>
    <submittedName>
        <fullName evidence="7">MFS transporter</fullName>
    </submittedName>
</protein>
<evidence type="ECO:0000256" key="1">
    <source>
        <dbReference type="ARBA" id="ARBA00004651"/>
    </source>
</evidence>
<evidence type="ECO:0000256" key="3">
    <source>
        <dbReference type="ARBA" id="ARBA00022989"/>
    </source>
</evidence>
<accession>A0A931LSD3</accession>
<organism evidence="7 8">
    <name type="scientific">Fimbriimonas ginsengisoli</name>
    <dbReference type="NCBI Taxonomy" id="1005039"/>
    <lineage>
        <taxon>Bacteria</taxon>
        <taxon>Bacillati</taxon>
        <taxon>Armatimonadota</taxon>
        <taxon>Fimbriimonadia</taxon>
        <taxon>Fimbriimonadales</taxon>
        <taxon>Fimbriimonadaceae</taxon>
        <taxon>Fimbriimonas</taxon>
    </lineage>
</organism>
<dbReference type="PROSITE" id="PS50850">
    <property type="entry name" value="MFS"/>
    <property type="match status" value="1"/>
</dbReference>
<dbReference type="SUPFAM" id="SSF103473">
    <property type="entry name" value="MFS general substrate transporter"/>
    <property type="match status" value="1"/>
</dbReference>
<keyword evidence="3 5" id="KW-1133">Transmembrane helix</keyword>
<feature type="transmembrane region" description="Helical" evidence="5">
    <location>
        <begin position="370"/>
        <end position="389"/>
    </location>
</feature>
<feature type="transmembrane region" description="Helical" evidence="5">
    <location>
        <begin position="135"/>
        <end position="153"/>
    </location>
</feature>
<keyword evidence="2 5" id="KW-0812">Transmembrane</keyword>
<proteinExistence type="predicted"/>
<dbReference type="GO" id="GO:0005886">
    <property type="term" value="C:plasma membrane"/>
    <property type="evidence" value="ECO:0007669"/>
    <property type="project" value="UniProtKB-SubCell"/>
</dbReference>
<dbReference type="InterPro" id="IPR011701">
    <property type="entry name" value="MFS"/>
</dbReference>
<feature type="transmembrane region" description="Helical" evidence="5">
    <location>
        <begin position="209"/>
        <end position="230"/>
    </location>
</feature>
<evidence type="ECO:0000256" key="4">
    <source>
        <dbReference type="ARBA" id="ARBA00023136"/>
    </source>
</evidence>
<evidence type="ECO:0000256" key="2">
    <source>
        <dbReference type="ARBA" id="ARBA00022692"/>
    </source>
</evidence>
<dbReference type="Proteomes" id="UP000727962">
    <property type="component" value="Unassembled WGS sequence"/>
</dbReference>
<comment type="subcellular location">
    <subcellularLocation>
        <location evidence="1">Cell membrane</location>
        <topology evidence="1">Multi-pass membrane protein</topology>
    </subcellularLocation>
</comment>
<gene>
    <name evidence="7" type="ORF">HYR64_05730</name>
</gene>
<dbReference type="Pfam" id="PF07690">
    <property type="entry name" value="MFS_1"/>
    <property type="match status" value="1"/>
</dbReference>
<feature type="transmembrane region" description="Helical" evidence="5">
    <location>
        <begin position="309"/>
        <end position="328"/>
    </location>
</feature>
<dbReference type="AlphaFoldDB" id="A0A931LSD3"/>
<sequence length="408" mass="44259">MGWAFDGLDGFLYSLVAVPFVKELLGGASAGMPEVAKKAALIQAVFLFGWALGGAFFGRIGDKIGRTHTLTLTILTYALFTGLSFFSQAWWHLMIFRFVAALGIGGEWAAGSSLVSETLHPKHKAWASATLQTGYMAGMILASLTVSGLVGSGAFPHRAVFLVGVLPALATVWIRRAVPEPEEWKGAREHEKMPSVAALFSPAVRKVTLLTLSMTSICLTTVWAFLFFTNQVLRALPEVKALAVPEQERLITGITIVWVLWNIAGNYAATYLAKFTGYRRAMAVMLVFSFVSYYLGFREPLSLEATRWWFNIAAFFSLGIFALFPLYIPPLFPTLLRTTGAGFCYNFGRIVAAGGALVGGQIIAGHFPGLGIWWLGFLYIPGILLALVMPEHGPGMHGEPELATAPAV</sequence>
<evidence type="ECO:0000313" key="8">
    <source>
        <dbReference type="Proteomes" id="UP000727962"/>
    </source>
</evidence>
<dbReference type="GO" id="GO:0046943">
    <property type="term" value="F:carboxylic acid transmembrane transporter activity"/>
    <property type="evidence" value="ECO:0007669"/>
    <property type="project" value="TreeGrafter"/>
</dbReference>